<dbReference type="AlphaFoldDB" id="A0A919VVG2"/>
<dbReference type="SMART" id="SM00530">
    <property type="entry name" value="HTH_XRE"/>
    <property type="match status" value="1"/>
</dbReference>
<name>A0A919VVG2_9ACTN</name>
<feature type="compositionally biased region" description="Basic and acidic residues" evidence="1">
    <location>
        <begin position="85"/>
        <end position="100"/>
    </location>
</feature>
<reference evidence="3" key="1">
    <citation type="submission" date="2021-03" db="EMBL/GenBank/DDBJ databases">
        <title>Whole genome shotgun sequence of Actinoplanes consettensis NBRC 14913.</title>
        <authorList>
            <person name="Komaki H."/>
            <person name="Tamura T."/>
        </authorList>
    </citation>
    <scope>NUCLEOTIDE SEQUENCE</scope>
    <source>
        <strain evidence="3">NBRC 14913</strain>
    </source>
</reference>
<dbReference type="GO" id="GO:0003677">
    <property type="term" value="F:DNA binding"/>
    <property type="evidence" value="ECO:0007669"/>
    <property type="project" value="InterPro"/>
</dbReference>
<dbReference type="InterPro" id="IPR001387">
    <property type="entry name" value="Cro/C1-type_HTH"/>
</dbReference>
<dbReference type="EMBL" id="BOQP01000030">
    <property type="protein sequence ID" value="GIM77307.1"/>
    <property type="molecule type" value="Genomic_DNA"/>
</dbReference>
<gene>
    <name evidence="3" type="ORF">Aco04nite_54690</name>
</gene>
<dbReference type="Proteomes" id="UP000680865">
    <property type="component" value="Unassembled WGS sequence"/>
</dbReference>
<dbReference type="InterPro" id="IPR010982">
    <property type="entry name" value="Lambda_DNA-bd_dom_sf"/>
</dbReference>
<dbReference type="PROSITE" id="PS50943">
    <property type="entry name" value="HTH_CROC1"/>
    <property type="match status" value="1"/>
</dbReference>
<protein>
    <recommendedName>
        <fullName evidence="2">HTH cro/C1-type domain-containing protein</fullName>
    </recommendedName>
</protein>
<evidence type="ECO:0000313" key="3">
    <source>
        <dbReference type="EMBL" id="GIM77307.1"/>
    </source>
</evidence>
<proteinExistence type="predicted"/>
<dbReference type="RefSeq" id="WP_213000086.1">
    <property type="nucleotide sequence ID" value="NZ_BAAATW010000016.1"/>
</dbReference>
<sequence length="457" mass="46973">MEAVHRLPPLLQAVRDDQPGTVVRLFRQAAHLSQAELGAMCGYSGSTISRLENGQPPLHHIAVRRRLAQALDIPDDYLGLSSSVSRHDTRTAGGSRRDTADPATLHRGPSEGGEPMKRRTLLAGMAGSTVAGIAMGGPAAATPGAAGLEALLFSEDLAVAPLTRGAARASLTGAGRTYSASRYAELTRTLPGLLAGLRAALQQSGDEQRETFAAMLSHAYALASSLSTKHGEDGLAWVLADRSLTAARESGKDATVAAATRTVAITMRRAGHHQGALGLLTSAAGSLDAGRGTATAGLIGAYGNLLCTAAYSSAQADDAGNAATFLDEATAAAGRLGDGVITNGVAPFGRSIVAVYKIGVFTALGDSATALAHAATVDPAELPGPERYGRFCIDTARAWAQHGKADRAVRALLSAERHAPEEATRPSVRDLVSTLLYAPTTTPAGLRDLATRIGVAV</sequence>
<evidence type="ECO:0000256" key="1">
    <source>
        <dbReference type="SAM" id="MobiDB-lite"/>
    </source>
</evidence>
<dbReference type="Gene3D" id="1.10.260.40">
    <property type="entry name" value="lambda repressor-like DNA-binding domains"/>
    <property type="match status" value="1"/>
</dbReference>
<evidence type="ECO:0000259" key="2">
    <source>
        <dbReference type="PROSITE" id="PS50943"/>
    </source>
</evidence>
<feature type="region of interest" description="Disordered" evidence="1">
    <location>
        <begin position="82"/>
        <end position="116"/>
    </location>
</feature>
<feature type="domain" description="HTH cro/C1-type" evidence="2">
    <location>
        <begin position="23"/>
        <end position="78"/>
    </location>
</feature>
<dbReference type="SUPFAM" id="SSF47413">
    <property type="entry name" value="lambda repressor-like DNA-binding domains"/>
    <property type="match status" value="1"/>
</dbReference>
<keyword evidence="4" id="KW-1185">Reference proteome</keyword>
<comment type="caution">
    <text evidence="3">The sequence shown here is derived from an EMBL/GenBank/DDBJ whole genome shotgun (WGS) entry which is preliminary data.</text>
</comment>
<organism evidence="3 4">
    <name type="scientific">Winogradskya consettensis</name>
    <dbReference type="NCBI Taxonomy" id="113560"/>
    <lineage>
        <taxon>Bacteria</taxon>
        <taxon>Bacillati</taxon>
        <taxon>Actinomycetota</taxon>
        <taxon>Actinomycetes</taxon>
        <taxon>Micromonosporales</taxon>
        <taxon>Micromonosporaceae</taxon>
        <taxon>Winogradskya</taxon>
    </lineage>
</organism>
<accession>A0A919VVG2</accession>
<dbReference type="CDD" id="cd00093">
    <property type="entry name" value="HTH_XRE"/>
    <property type="match status" value="1"/>
</dbReference>
<evidence type="ECO:0000313" key="4">
    <source>
        <dbReference type="Proteomes" id="UP000680865"/>
    </source>
</evidence>
<dbReference type="Pfam" id="PF13560">
    <property type="entry name" value="HTH_31"/>
    <property type="match status" value="1"/>
</dbReference>